<feature type="domain" description="Teneurin-like YD-shell" evidence="6">
    <location>
        <begin position="237"/>
        <end position="446"/>
    </location>
</feature>
<feature type="chain" id="PRO_5001935492" evidence="3">
    <location>
        <begin position="31"/>
        <end position="1420"/>
    </location>
</feature>
<name>A0A097J0K1_SALSE</name>
<dbReference type="Pfam" id="PF20148">
    <property type="entry name" value="DUF6531"/>
    <property type="match status" value="1"/>
</dbReference>
<protein>
    <submittedName>
        <fullName evidence="7">Rhs</fullName>
    </submittedName>
</protein>
<dbReference type="InterPro" id="IPR056823">
    <property type="entry name" value="TEN-like_YD-shell"/>
</dbReference>
<keyword evidence="7" id="KW-0614">Plasmid</keyword>
<dbReference type="InterPro" id="IPR045351">
    <property type="entry name" value="DUF6531"/>
</dbReference>
<evidence type="ECO:0000256" key="1">
    <source>
        <dbReference type="ARBA" id="ARBA00022737"/>
    </source>
</evidence>
<dbReference type="Pfam" id="PF05593">
    <property type="entry name" value="RHS_repeat"/>
    <property type="match status" value="3"/>
</dbReference>
<evidence type="ECO:0000256" key="3">
    <source>
        <dbReference type="SAM" id="SignalP"/>
    </source>
</evidence>
<dbReference type="GO" id="GO:0004519">
    <property type="term" value="F:endonuclease activity"/>
    <property type="evidence" value="ECO:0007669"/>
    <property type="project" value="InterPro"/>
</dbReference>
<feature type="domain" description="Teneurin-like YD-shell" evidence="6">
    <location>
        <begin position="493"/>
        <end position="654"/>
    </location>
</feature>
<feature type="domain" description="Teneurin-like YD-shell" evidence="6">
    <location>
        <begin position="959"/>
        <end position="1220"/>
    </location>
</feature>
<dbReference type="NCBIfam" id="TIGR01643">
    <property type="entry name" value="YD_repeat_2x"/>
    <property type="match status" value="7"/>
</dbReference>
<feature type="compositionally biased region" description="Gly residues" evidence="2">
    <location>
        <begin position="1337"/>
        <end position="1348"/>
    </location>
</feature>
<geneLocation type="plasmid" evidence="7">
    <name>pSRC119-A/C</name>
</geneLocation>
<evidence type="ECO:0000259" key="5">
    <source>
        <dbReference type="Pfam" id="PF20148"/>
    </source>
</evidence>
<keyword evidence="1" id="KW-0677">Repeat</keyword>
<evidence type="ECO:0000259" key="6">
    <source>
        <dbReference type="Pfam" id="PF25023"/>
    </source>
</evidence>
<dbReference type="EMBL" id="KM670336">
    <property type="protein sequence ID" value="AIT72679.1"/>
    <property type="molecule type" value="Genomic_DNA"/>
</dbReference>
<feature type="domain" description="Bacterial EndoU nuclease" evidence="4">
    <location>
        <begin position="1344"/>
        <end position="1413"/>
    </location>
</feature>
<feature type="domain" description="DUF6531" evidence="5">
    <location>
        <begin position="145"/>
        <end position="220"/>
    </location>
</feature>
<evidence type="ECO:0000259" key="4">
    <source>
        <dbReference type="Pfam" id="PF14436"/>
    </source>
</evidence>
<feature type="signal peptide" evidence="3">
    <location>
        <begin position="1"/>
        <end position="30"/>
    </location>
</feature>
<dbReference type="InterPro" id="IPR050708">
    <property type="entry name" value="T6SS_VgrG/RHS"/>
</dbReference>
<evidence type="ECO:0000313" key="7">
    <source>
        <dbReference type="EMBL" id="AIT72679.1"/>
    </source>
</evidence>
<dbReference type="InterPro" id="IPR031325">
    <property type="entry name" value="RHS_repeat"/>
</dbReference>
<dbReference type="Gene3D" id="2.180.10.10">
    <property type="entry name" value="RHS repeat-associated core"/>
    <property type="match status" value="2"/>
</dbReference>
<dbReference type="InterPro" id="IPR022385">
    <property type="entry name" value="Rhs_assc_core"/>
</dbReference>
<dbReference type="Pfam" id="PF14436">
    <property type="entry name" value="EndoU_bacteria"/>
    <property type="match status" value="1"/>
</dbReference>
<dbReference type="InterPro" id="IPR029501">
    <property type="entry name" value="EndoU_bac"/>
</dbReference>
<feature type="region of interest" description="Disordered" evidence="2">
    <location>
        <begin position="1333"/>
        <end position="1356"/>
    </location>
</feature>
<proteinExistence type="predicted"/>
<dbReference type="PANTHER" id="PTHR32305">
    <property type="match status" value="1"/>
</dbReference>
<dbReference type="PANTHER" id="PTHR32305:SF15">
    <property type="entry name" value="PROTEIN RHSA-RELATED"/>
    <property type="match status" value="1"/>
</dbReference>
<organism evidence="7">
    <name type="scientific">Salmonella senftenberg</name>
    <dbReference type="NCBI Taxonomy" id="28150"/>
    <lineage>
        <taxon>Bacteria</taxon>
        <taxon>Pseudomonadati</taxon>
        <taxon>Pseudomonadota</taxon>
        <taxon>Gammaproteobacteria</taxon>
        <taxon>Enterobacterales</taxon>
        <taxon>Enterobacteriaceae</taxon>
        <taxon>Salmonella</taxon>
    </lineage>
</organism>
<dbReference type="NCBIfam" id="TIGR03696">
    <property type="entry name" value="Rhs_assc_core"/>
    <property type="match status" value="1"/>
</dbReference>
<keyword evidence="3" id="KW-0732">Signal</keyword>
<gene>
    <name evidence="7" type="primary">rhs</name>
</gene>
<dbReference type="Pfam" id="PF25023">
    <property type="entry name" value="TEN_YD-shell"/>
    <property type="match status" value="3"/>
</dbReference>
<reference evidence="7" key="1">
    <citation type="journal article" date="2015" name="J. Antimicrob. Chemother.">
        <title>A type 2 A/C2 plasmid carrying the aacC4 apramycin resistance gene and the erm(42) erythromycin resistance gene recovered from two Salmonella enterica serovars.</title>
        <authorList>
            <person name="Harmer C.J."/>
            <person name="Holt K.E."/>
            <person name="Hall R.M."/>
        </authorList>
    </citation>
    <scope>NUCLEOTIDE SEQUENCE</scope>
    <source>
        <strain evidence="7">SRC119</strain>
        <plasmid evidence="7">pSRC119-A/C</plasmid>
    </source>
</reference>
<sequence length="1420" mass="155070">MRSRPSLLLMRNLRSLAVVVLATLPCVAFAQWRVVAVSTEVDKMRFNTIIDAHSFMKNYRSGEEQGKGTPVGDALYPVASYGDGRYVSRICFKYLGATGDYDPTTCTGDPATVYWRSTYVLPGEMDKTPFLDRDLGLPTTTMCVGNPIHLGTGNKFQAELDYQSGGSDPFTFTRYYNSHLPDEELGGWRHTYSRSVEVNASKYGENMVVLHRPEGQQLAFYNSSSVWVPTWKTDDTLTKDATGWRYTQSDGVVEAYDETGRLTGIEKPNGNHITLSYLNGELSSITDGFGRNIQFQHQDGRMVSVTDPAGGSIQYQYNSAGKLAEVIYQDNTSRSYLYDDPNAPGLLSGLVDENGNRFATWGYDAQGMAVLSEHAGGAEKTQVSYNADGSVSVTNALGHVQRYTYSRHNGMLKPDVVEGAPCTGFVGGKETYVYDSKGLVSSITDRAGQKRTFTHNDRGLETTQIDQDGGKVTTDWLPSKSLPAKITEPTRITELTYDTHLRVISRKVTDRSSGASRTWTYTYAPVGTGKPSLLASVDGPRTDVSDVTTFDYDDQGNLIRTTNALGQVMQFGDYDANGRAGTIQGVNGVTQTLTYDARGRLVSSTGPEGTTAYNYDAVGLLSSLTKPNGATVSYEYDAAHRLVAETDAQGNRRELELNDLGNPVEERLLDALGQTRWIERRIFNEIGWLSSVSDAYSNQSSFSYDVVANLIQETSPSGNTHSYKYDGFHHRTQTTDPLGKVTQVLYKDTGDVYRVSDPRSRLTYYSYNGFGEVTQVRSPDTGTTDITYDEAGNVATRKTAKGQTTSYSYDALNRIIEASSGVAGESPILYGYDEATSPYGMGRLTSVDDGNGVRRYGYTPEGWLAYETWETHGQSLTTQYQYDGAGLITKITYPSGREVSYTRDLAGDVIEVATTQAGTTTSLASQIERAPFGPVTSMVRWNGISESRSLDLNYRVTGIDATRVHSLVYRYTPDSLISAIDDNLSSSVNQSLGYDAVGRITSAEGLYGVLGYGYDATGNRTSITTDGLSQSYTINYMNNWLVKTGQTSRSYDANGNLTKQGADTFTYDSQNRLVAATVAGVTAAYTYNHLDQRVTKTLNGQTRLLIYGLAGNLIEELDAATGDVLAEYIWLDGTPLSFAQSGQTYQVHVDHLGTPKALTDASGQVVWKASYSPFGKASITTQGPTFNLRFPGQYYDAETGLHYNWRRYYDPNTGRYITSDPIGLAGGINTYAYALSNPIGNADPTGEFVPLLLGAYVAIDFALSAWDAYDTFKTITSDCATSREKWISGGLFAAGIILPGNYKALGNVAERAFKNTADDFVDLASSQRRKHILDGDATGGGHRAGTGKPGKSEFPQSWSDEKIMHVISDIATDPNVSRKAGRGGRTIAEAVKEGINVRVIQESNGDIVSGFPTNVPRNPK</sequence>
<dbReference type="InterPro" id="IPR006530">
    <property type="entry name" value="YD"/>
</dbReference>
<accession>A0A097J0K1</accession>
<evidence type="ECO:0000256" key="2">
    <source>
        <dbReference type="SAM" id="MobiDB-lite"/>
    </source>
</evidence>